<sequence length="185" mass="21254">MNSPLYLTPKASNLAMCLISVCALILWLYEPKLYSDVFRFMLFPLGLVWLLQKRYILLKYFIVITAVILGIAFVCKYTFFYMANYFMDNVWVENIAHIAKRPINGEFKGFPSGHTTAAFIAAAFAWQYMSKKWGIFFIFLAFMVGYARIISLWHTPIQVCAGALLGFVGSLVFISFINKKPKVQH</sequence>
<keyword evidence="4" id="KW-1185">Reference proteome</keyword>
<dbReference type="AlphaFoldDB" id="Q7VF33"/>
<dbReference type="SUPFAM" id="SSF48317">
    <property type="entry name" value="Acid phosphatase/Vanadium-dependent haloperoxidase"/>
    <property type="match status" value="1"/>
</dbReference>
<name>Q7VF33_HELHP</name>
<dbReference type="Proteomes" id="UP000002495">
    <property type="component" value="Chromosome"/>
</dbReference>
<feature type="transmembrane region" description="Helical" evidence="1">
    <location>
        <begin position="12"/>
        <end position="29"/>
    </location>
</feature>
<evidence type="ECO:0000313" key="3">
    <source>
        <dbReference type="EMBL" id="AAP78443.1"/>
    </source>
</evidence>
<protein>
    <recommendedName>
        <fullName evidence="2">Phosphatidic acid phosphatase type 2/haloperoxidase domain-containing protein</fullName>
    </recommendedName>
</protein>
<dbReference type="Pfam" id="PF01569">
    <property type="entry name" value="PAP2"/>
    <property type="match status" value="1"/>
</dbReference>
<reference evidence="3 4" key="1">
    <citation type="journal article" date="2003" name="Proc. Natl. Acad. Sci. U.S.A.">
        <title>The complete genome sequence of the carcinogenic bacterium Helicobacter hepaticus.</title>
        <authorList>
            <person name="Suerbaum S."/>
            <person name="Josenhans C."/>
            <person name="Sterzenbach T."/>
            <person name="Drescher B."/>
            <person name="Brandt P."/>
            <person name="Bell M."/>
            <person name="Droege M."/>
            <person name="Fartmann B."/>
            <person name="Fischer H.-P."/>
            <person name="Ge Z."/>
            <person name="Hoerster A."/>
            <person name="Holland R."/>
            <person name="Klein K."/>
            <person name="Koenig J."/>
            <person name="Macko L."/>
            <person name="Mendz G.L."/>
            <person name="Nyakatura G."/>
            <person name="Schauer D.B."/>
            <person name="Shen Z."/>
            <person name="Weber J."/>
            <person name="Frosch M."/>
            <person name="Fox J.G."/>
        </authorList>
    </citation>
    <scope>NUCLEOTIDE SEQUENCE [LARGE SCALE GENOMIC DNA]</scope>
    <source>
        <strain evidence="4">ATCC 51449 / 3B1</strain>
    </source>
</reference>
<dbReference type="SMART" id="SM00014">
    <property type="entry name" value="acidPPc"/>
    <property type="match status" value="1"/>
</dbReference>
<organism evidence="3 4">
    <name type="scientific">Helicobacter hepaticus (strain ATCC 51449 / 3B1)</name>
    <dbReference type="NCBI Taxonomy" id="235279"/>
    <lineage>
        <taxon>Bacteria</taxon>
        <taxon>Pseudomonadati</taxon>
        <taxon>Campylobacterota</taxon>
        <taxon>Epsilonproteobacteria</taxon>
        <taxon>Campylobacterales</taxon>
        <taxon>Helicobacteraceae</taxon>
        <taxon>Helicobacter</taxon>
    </lineage>
</organism>
<dbReference type="InterPro" id="IPR036938">
    <property type="entry name" value="PAP2/HPO_sf"/>
</dbReference>
<dbReference type="HOGENOM" id="CLU_1466297_0_0_7"/>
<dbReference type="eggNOG" id="COG0671">
    <property type="taxonomic scope" value="Bacteria"/>
</dbReference>
<evidence type="ECO:0000313" key="4">
    <source>
        <dbReference type="Proteomes" id="UP000002495"/>
    </source>
</evidence>
<feature type="domain" description="Phosphatidic acid phosphatase type 2/haloperoxidase" evidence="2">
    <location>
        <begin position="74"/>
        <end position="174"/>
    </location>
</feature>
<dbReference type="PANTHER" id="PTHR14969">
    <property type="entry name" value="SPHINGOSINE-1-PHOSPHATE PHOSPHOHYDROLASE"/>
    <property type="match status" value="1"/>
</dbReference>
<evidence type="ECO:0000259" key="2">
    <source>
        <dbReference type="SMART" id="SM00014"/>
    </source>
</evidence>
<feature type="transmembrane region" description="Helical" evidence="1">
    <location>
        <begin position="133"/>
        <end position="150"/>
    </location>
</feature>
<dbReference type="STRING" id="235279.HH_1846"/>
<gene>
    <name evidence="3" type="ordered locus">HH_1846</name>
</gene>
<accession>Q7VF33</accession>
<feature type="transmembrane region" description="Helical" evidence="1">
    <location>
        <begin position="36"/>
        <end position="52"/>
    </location>
</feature>
<proteinExistence type="predicted"/>
<keyword evidence="1" id="KW-0812">Transmembrane</keyword>
<dbReference type="EMBL" id="AE017125">
    <property type="protein sequence ID" value="AAP78443.1"/>
    <property type="molecule type" value="Genomic_DNA"/>
</dbReference>
<keyword evidence="1" id="KW-1133">Transmembrane helix</keyword>
<keyword evidence="1" id="KW-0472">Membrane</keyword>
<dbReference type="InterPro" id="IPR000326">
    <property type="entry name" value="PAP2/HPO"/>
</dbReference>
<dbReference type="CDD" id="cd01610">
    <property type="entry name" value="PAP2_like"/>
    <property type="match status" value="1"/>
</dbReference>
<feature type="transmembrane region" description="Helical" evidence="1">
    <location>
        <begin position="58"/>
        <end position="79"/>
    </location>
</feature>
<dbReference type="PANTHER" id="PTHR14969:SF13">
    <property type="entry name" value="AT30094P"/>
    <property type="match status" value="1"/>
</dbReference>
<dbReference type="KEGG" id="hhe:HH_1846"/>
<dbReference type="RefSeq" id="WP_011116685.1">
    <property type="nucleotide sequence ID" value="NC_004917.1"/>
</dbReference>
<dbReference type="Gene3D" id="1.20.144.10">
    <property type="entry name" value="Phosphatidic acid phosphatase type 2/haloperoxidase"/>
    <property type="match status" value="1"/>
</dbReference>
<feature type="transmembrane region" description="Helical" evidence="1">
    <location>
        <begin position="156"/>
        <end position="177"/>
    </location>
</feature>
<evidence type="ECO:0000256" key="1">
    <source>
        <dbReference type="SAM" id="Phobius"/>
    </source>
</evidence>